<keyword evidence="1" id="KW-1133">Transmembrane helix</keyword>
<comment type="caution">
    <text evidence="2">The sequence shown here is derived from an EMBL/GenBank/DDBJ whole genome shotgun (WGS) entry which is preliminary data.</text>
</comment>
<dbReference type="OrthoDB" id="9770040at2"/>
<name>J1JWH5_9HYPH</name>
<sequence length="59" mass="6751">MGREIISRQNKRNIKILVLFSMLFFANIFFDHKALNGNVAADGYGARWALTDAFFLLLT</sequence>
<evidence type="ECO:0000313" key="2">
    <source>
        <dbReference type="EMBL" id="EJF89367.1"/>
    </source>
</evidence>
<accession>J1JWH5</accession>
<dbReference type="HOGENOM" id="CLU_2950953_0_0_5"/>
<organism evidence="2 3">
    <name type="scientific">Bartonella tamiae Th239</name>
    <dbReference type="NCBI Taxonomy" id="1094558"/>
    <lineage>
        <taxon>Bacteria</taxon>
        <taxon>Pseudomonadati</taxon>
        <taxon>Pseudomonadota</taxon>
        <taxon>Alphaproteobacteria</taxon>
        <taxon>Hyphomicrobiales</taxon>
        <taxon>Bartonellaceae</taxon>
        <taxon>Bartonella</taxon>
    </lineage>
</organism>
<evidence type="ECO:0000313" key="3">
    <source>
        <dbReference type="Proteomes" id="UP000008952"/>
    </source>
</evidence>
<proteinExistence type="predicted"/>
<feature type="transmembrane region" description="Helical" evidence="1">
    <location>
        <begin position="12"/>
        <end position="30"/>
    </location>
</feature>
<dbReference type="AlphaFoldDB" id="J1JWH5"/>
<keyword evidence="3" id="KW-1185">Reference proteome</keyword>
<gene>
    <name evidence="2" type="ORF">ME5_01918</name>
</gene>
<keyword evidence="1" id="KW-0472">Membrane</keyword>
<protein>
    <submittedName>
        <fullName evidence="2">Uncharacterized protein</fullName>
    </submittedName>
</protein>
<evidence type="ECO:0000256" key="1">
    <source>
        <dbReference type="SAM" id="Phobius"/>
    </source>
</evidence>
<dbReference type="PATRIC" id="fig|1094558.3.peg.2056"/>
<reference evidence="2 3" key="1">
    <citation type="submission" date="2012-03" db="EMBL/GenBank/DDBJ databases">
        <title>The Genome Sequence of Bartonella tamiae Th239.</title>
        <authorList>
            <consortium name="The Broad Institute Genome Sequencing Platform"/>
            <consortium name="The Broad Institute Genome Sequencing Center for Infectious Disease"/>
            <person name="Feldgarden M."/>
            <person name="Kirby J."/>
            <person name="Kosoy M."/>
            <person name="Birtles R."/>
            <person name="Probert W.S."/>
            <person name="Chiaraviglio L."/>
            <person name="Young S.K."/>
            <person name="Zeng Q."/>
            <person name="Gargeya S."/>
            <person name="Fitzgerald M."/>
            <person name="Haas B."/>
            <person name="Abouelleil A."/>
            <person name="Alvarado L."/>
            <person name="Arachchi H.M."/>
            <person name="Berlin A."/>
            <person name="Chapman S.B."/>
            <person name="Gearin G."/>
            <person name="Goldberg J."/>
            <person name="Griggs A."/>
            <person name="Gujja S."/>
            <person name="Hansen M."/>
            <person name="Heiman D."/>
            <person name="Howarth C."/>
            <person name="Larimer J."/>
            <person name="Lui A."/>
            <person name="MacDonald P.J.P."/>
            <person name="McCowen C."/>
            <person name="Montmayeur A."/>
            <person name="Murphy C."/>
            <person name="Neiman D."/>
            <person name="Pearson M."/>
            <person name="Priest M."/>
            <person name="Roberts A."/>
            <person name="Saif S."/>
            <person name="Shea T."/>
            <person name="Sisk P."/>
            <person name="Stolte C."/>
            <person name="Sykes S."/>
            <person name="Wortman J."/>
            <person name="Nusbaum C."/>
            <person name="Birren B."/>
        </authorList>
    </citation>
    <scope>NUCLEOTIDE SEQUENCE [LARGE SCALE GENOMIC DNA]</scope>
    <source>
        <strain evidence="2 3">Th239</strain>
    </source>
</reference>
<keyword evidence="1" id="KW-0812">Transmembrane</keyword>
<dbReference type="Proteomes" id="UP000008952">
    <property type="component" value="Unassembled WGS sequence"/>
</dbReference>
<dbReference type="EMBL" id="AIMB01000008">
    <property type="protein sequence ID" value="EJF89367.1"/>
    <property type="molecule type" value="Genomic_DNA"/>
</dbReference>